<accession>A0AA40LMS0</accession>
<name>A0AA40LMS0_CNENI</name>
<comment type="caution">
    <text evidence="1">The sequence shown here is derived from an EMBL/GenBank/DDBJ whole genome shotgun (WGS) entry which is preliminary data.</text>
</comment>
<dbReference type="AlphaFoldDB" id="A0AA40LMS0"/>
<evidence type="ECO:0000313" key="2">
    <source>
        <dbReference type="Proteomes" id="UP001177744"/>
    </source>
</evidence>
<evidence type="ECO:0000313" key="1">
    <source>
        <dbReference type="EMBL" id="KAK1337124.1"/>
    </source>
</evidence>
<protein>
    <submittedName>
        <fullName evidence="1">Uncharacterized protein</fullName>
    </submittedName>
</protein>
<dbReference type="EMBL" id="JAULJE010000011">
    <property type="protein sequence ID" value="KAK1337124.1"/>
    <property type="molecule type" value="Genomic_DNA"/>
</dbReference>
<proteinExistence type="predicted"/>
<dbReference type="Proteomes" id="UP001177744">
    <property type="component" value="Unassembled WGS sequence"/>
</dbReference>
<organism evidence="1 2">
    <name type="scientific">Cnephaeus nilssonii</name>
    <name type="common">Northern bat</name>
    <name type="synonym">Eptesicus nilssonii</name>
    <dbReference type="NCBI Taxonomy" id="3371016"/>
    <lineage>
        <taxon>Eukaryota</taxon>
        <taxon>Metazoa</taxon>
        <taxon>Chordata</taxon>
        <taxon>Craniata</taxon>
        <taxon>Vertebrata</taxon>
        <taxon>Euteleostomi</taxon>
        <taxon>Mammalia</taxon>
        <taxon>Eutheria</taxon>
        <taxon>Laurasiatheria</taxon>
        <taxon>Chiroptera</taxon>
        <taxon>Yangochiroptera</taxon>
        <taxon>Vespertilionidae</taxon>
        <taxon>Cnephaeus</taxon>
    </lineage>
</organism>
<sequence>MHEPSTVTAQTLSSCRCWLLRELSVPQAQSATLATPSPAPCASRWPNRGHSGVMLREGTQPLWVLHGRLEAQVVPLPFGWTSDCKGMECMLALYQEGTAWGNDSSKTISLLFPPKRGKEQENPKMIRPPSSNINYTSCLSRLGEQYSEFMGNLSQCVNG</sequence>
<gene>
    <name evidence="1" type="ORF">QTO34_001746</name>
</gene>
<reference evidence="1" key="1">
    <citation type="submission" date="2023-06" db="EMBL/GenBank/DDBJ databases">
        <title>Reference genome for the Northern bat (Eptesicus nilssonii), a most northern bat species.</title>
        <authorList>
            <person name="Laine V.N."/>
            <person name="Pulliainen A.T."/>
            <person name="Lilley T.M."/>
        </authorList>
    </citation>
    <scope>NUCLEOTIDE SEQUENCE</scope>
    <source>
        <strain evidence="1">BLF_Eptnil</strain>
        <tissue evidence="1">Kidney</tissue>
    </source>
</reference>
<keyword evidence="2" id="KW-1185">Reference proteome</keyword>